<dbReference type="EMBL" id="CP002364">
    <property type="protein sequence ID" value="ADW16900.1"/>
    <property type="molecule type" value="Genomic_DNA"/>
</dbReference>
<dbReference type="RefSeq" id="WP_015723445.1">
    <property type="nucleotide sequence ID" value="NC_014972.1"/>
</dbReference>
<feature type="transmembrane region" description="Helical" evidence="2">
    <location>
        <begin position="303"/>
        <end position="328"/>
    </location>
</feature>
<gene>
    <name evidence="3" type="ordered locus">Despr_0725</name>
</gene>
<proteinExistence type="predicted"/>
<protein>
    <recommendedName>
        <fullName evidence="5">DUF2868 domain-containing protein</fullName>
    </recommendedName>
</protein>
<evidence type="ECO:0000313" key="4">
    <source>
        <dbReference type="Proteomes" id="UP000006365"/>
    </source>
</evidence>
<keyword evidence="4" id="KW-1185">Reference proteome</keyword>
<dbReference type="InterPro" id="IPR021296">
    <property type="entry name" value="DUF2868"/>
</dbReference>
<reference evidence="3 4" key="1">
    <citation type="journal article" date="2011" name="Stand. Genomic Sci.">
        <title>Complete genome sequence of Desulfobulbus propionicus type strain (1pr3).</title>
        <authorList>
            <person name="Pagani I."/>
            <person name="Lapidus A."/>
            <person name="Nolan M."/>
            <person name="Lucas S."/>
            <person name="Hammon N."/>
            <person name="Deshpande S."/>
            <person name="Cheng J.F."/>
            <person name="Chertkov O."/>
            <person name="Davenport K."/>
            <person name="Tapia R."/>
            <person name="Han C."/>
            <person name="Goodwin L."/>
            <person name="Pitluck S."/>
            <person name="Liolios K."/>
            <person name="Mavromatis K."/>
            <person name="Ivanova N."/>
            <person name="Mikhailova N."/>
            <person name="Pati A."/>
            <person name="Chen A."/>
            <person name="Palaniappan K."/>
            <person name="Land M."/>
            <person name="Hauser L."/>
            <person name="Chang Y.J."/>
            <person name="Jeffries C.D."/>
            <person name="Detter J.C."/>
            <person name="Brambilla E."/>
            <person name="Kannan K.P."/>
            <person name="Djao O.D."/>
            <person name="Rohde M."/>
            <person name="Pukall R."/>
            <person name="Spring S."/>
            <person name="Goker M."/>
            <person name="Sikorski J."/>
            <person name="Woyke T."/>
            <person name="Bristow J."/>
            <person name="Eisen J.A."/>
            <person name="Markowitz V."/>
            <person name="Hugenholtz P."/>
            <person name="Kyrpides N.C."/>
            <person name="Klenk H.P."/>
        </authorList>
    </citation>
    <scope>NUCLEOTIDE SEQUENCE [LARGE SCALE GENOMIC DNA]</scope>
    <source>
        <strain evidence="4">ATCC 33891 / DSM 2032 / 1pr3</strain>
    </source>
</reference>
<evidence type="ECO:0000256" key="1">
    <source>
        <dbReference type="SAM" id="MobiDB-lite"/>
    </source>
</evidence>
<keyword evidence="2" id="KW-0472">Membrane</keyword>
<evidence type="ECO:0000313" key="3">
    <source>
        <dbReference type="EMBL" id="ADW16900.1"/>
    </source>
</evidence>
<evidence type="ECO:0000256" key="2">
    <source>
        <dbReference type="SAM" id="Phobius"/>
    </source>
</evidence>
<dbReference type="Pfam" id="PF11067">
    <property type="entry name" value="DUF2868"/>
    <property type="match status" value="1"/>
</dbReference>
<evidence type="ECO:0008006" key="5">
    <source>
        <dbReference type="Google" id="ProtNLM"/>
    </source>
</evidence>
<feature type="transmembrane region" description="Helical" evidence="2">
    <location>
        <begin position="205"/>
        <end position="229"/>
    </location>
</feature>
<feature type="transmembrane region" description="Helical" evidence="2">
    <location>
        <begin position="96"/>
        <end position="118"/>
    </location>
</feature>
<dbReference type="KEGG" id="dpr:Despr_0725"/>
<feature type="transmembrane region" description="Helical" evidence="2">
    <location>
        <begin position="124"/>
        <end position="148"/>
    </location>
</feature>
<keyword evidence="2" id="KW-1133">Transmembrane helix</keyword>
<accession>A0A7U3YKA9</accession>
<feature type="region of interest" description="Disordered" evidence="1">
    <location>
        <begin position="353"/>
        <end position="398"/>
    </location>
</feature>
<dbReference type="Proteomes" id="UP000006365">
    <property type="component" value="Chromosome"/>
</dbReference>
<keyword evidence="2" id="KW-0812">Transmembrane</keyword>
<organism evidence="3 4">
    <name type="scientific">Desulfobulbus propionicus (strain ATCC 33891 / DSM 2032 / VKM B-1956 / 1pr3)</name>
    <dbReference type="NCBI Taxonomy" id="577650"/>
    <lineage>
        <taxon>Bacteria</taxon>
        <taxon>Pseudomonadati</taxon>
        <taxon>Thermodesulfobacteriota</taxon>
        <taxon>Desulfobulbia</taxon>
        <taxon>Desulfobulbales</taxon>
        <taxon>Desulfobulbaceae</taxon>
        <taxon>Desulfobulbus</taxon>
    </lineage>
</organism>
<sequence>MNKLWNIADLIDLHFFFQADEELRRREGEAALAKRDRIIYVAKIEPQLGKMDDIPPRILVRKWLAMRRLQYRQERGHEGQVLPGTLWQEMALLCRGLVFCCGLLAGAGLAGSLLVYAGTMPLNVAVYFGLFVVLQLVMIGLQGGLFVYRRLRRLPMESTALYALIGRLLMRGMDGMRRLVQRNLSGQRRLDLAALLGGVRQRKELAALLIWPAFILVQLGGIGFNLGVIGATLAKVTFADIAFAWQSSLQLSAELVASLVRWIALPWSWLVPHAYPSLAQIQGSQVVLKEGMAHLATADLVSWWPFLCCAVVTYGLLPRIGLLMLGLVGQRRALDALHFATLSIRPLLQRMTTPRIDTNGERESTGQGRPITRPPAESVEPGGPGRGMEPAAPPAASAPAVHDAPTVLLIADELYDECPQELLVERLRSQWGHGRVECVRHGQPGAPLAEALLPLRTAVEQGGLGSVLLLQEAWQPPLKETELLLRALRDIAGEHTPLTVVLIGKPTPQTILTPVDPEQLRVWRQKMRAVGDPCLEVQPLVQP</sequence>
<dbReference type="AlphaFoldDB" id="A0A7U3YKA9"/>
<name>A0A7U3YKA9_DESPD</name>